<feature type="chain" id="PRO_5014584041" evidence="2">
    <location>
        <begin position="26"/>
        <end position="421"/>
    </location>
</feature>
<protein>
    <submittedName>
        <fullName evidence="3">Putative serine protease do-like protein</fullName>
    </submittedName>
</protein>
<dbReference type="AlphaFoldDB" id="M8C5B7"/>
<feature type="signal peptide" evidence="2">
    <location>
        <begin position="1"/>
        <end position="25"/>
    </location>
</feature>
<dbReference type="PANTHER" id="PTHR43019:SF30">
    <property type="entry name" value="SERINE PROTEASE"/>
    <property type="match status" value="1"/>
</dbReference>
<reference evidence="3" key="1">
    <citation type="submission" date="2015-06" db="UniProtKB">
        <authorList>
            <consortium name="EnsemblPlants"/>
        </authorList>
    </citation>
    <scope>IDENTIFICATION</scope>
</reference>
<dbReference type="PANTHER" id="PTHR43019">
    <property type="entry name" value="SERINE ENDOPROTEASE DEGS"/>
    <property type="match status" value="1"/>
</dbReference>
<dbReference type="SUPFAM" id="SSF50494">
    <property type="entry name" value="Trypsin-like serine proteases"/>
    <property type="match status" value="1"/>
</dbReference>
<dbReference type="Gene3D" id="2.40.10.120">
    <property type="match status" value="1"/>
</dbReference>
<dbReference type="Pfam" id="PF13365">
    <property type="entry name" value="Trypsin_2"/>
    <property type="match status" value="1"/>
</dbReference>
<feature type="compositionally biased region" description="Basic residues" evidence="1">
    <location>
        <begin position="28"/>
        <end position="41"/>
    </location>
</feature>
<feature type="region of interest" description="Disordered" evidence="1">
    <location>
        <begin position="20"/>
        <end position="60"/>
    </location>
</feature>
<name>M8C5B7_AEGTA</name>
<accession>M8C5B7</accession>
<sequence length="421" mass="45306">MAPLVAAGPLLLPSAALFSFPSSSARSPHIRPRSSCSRRRLQAPPSRKPEDEALDSVAEEEPAVEVEEEVAVVWRRSKKEKNIVWMSKKVLKAGLCRSGTSCTSSLSLCVSRVLLLIALSFANGNGLLGINRMTNSGPRDGFGQLILNTTGMFPSNIIDVLVIPSLITAVSVVMKTNPDPRVLAIAKKARRSVVQTLLIKIIYGKEVCVMTGSGFIMKNRGFDGLVMTNNHVLEWEKEAFDRSQDKVLVRMACEKGGVEQRRGNVLFQDPFVDIAVIHIGKYSEPLPPALSFTPRSRELPVGTSAIAIGYCDADEFAPPGVQALARLPSILPALIAGDGENPNPVSAGEELWVQVDCPIKDGSSGGPVLGAHGVIGVMAQGNAQITAAICTESVHQAVKRWLKLPARDTRPLQEIIDRALL</sequence>
<proteinExistence type="predicted"/>
<keyword evidence="2" id="KW-0732">Signal</keyword>
<dbReference type="InterPro" id="IPR009003">
    <property type="entry name" value="Peptidase_S1_PA"/>
</dbReference>
<evidence type="ECO:0000256" key="1">
    <source>
        <dbReference type="SAM" id="MobiDB-lite"/>
    </source>
</evidence>
<organism evidence="3">
    <name type="scientific">Aegilops tauschii</name>
    <name type="common">Tausch's goatgrass</name>
    <name type="synonym">Aegilops squarrosa</name>
    <dbReference type="NCBI Taxonomy" id="37682"/>
    <lineage>
        <taxon>Eukaryota</taxon>
        <taxon>Viridiplantae</taxon>
        <taxon>Streptophyta</taxon>
        <taxon>Embryophyta</taxon>
        <taxon>Tracheophyta</taxon>
        <taxon>Spermatophyta</taxon>
        <taxon>Magnoliopsida</taxon>
        <taxon>Liliopsida</taxon>
        <taxon>Poales</taxon>
        <taxon>Poaceae</taxon>
        <taxon>BOP clade</taxon>
        <taxon>Pooideae</taxon>
        <taxon>Triticodae</taxon>
        <taxon>Triticeae</taxon>
        <taxon>Triticinae</taxon>
        <taxon>Aegilops</taxon>
    </lineage>
</organism>
<evidence type="ECO:0000313" key="3">
    <source>
        <dbReference type="EnsemblPlants" id="EMT10318"/>
    </source>
</evidence>
<dbReference type="EnsemblPlants" id="EMT10318">
    <property type="protein sequence ID" value="EMT10318"/>
    <property type="gene ID" value="F775_00569"/>
</dbReference>
<evidence type="ECO:0000256" key="2">
    <source>
        <dbReference type="SAM" id="SignalP"/>
    </source>
</evidence>